<evidence type="ECO:0000313" key="2">
    <source>
        <dbReference type="EMBL" id="CAF1567503.1"/>
    </source>
</evidence>
<dbReference type="AlphaFoldDB" id="A0A815VEP2"/>
<accession>A0A815VEP2</accession>
<proteinExistence type="predicted"/>
<reference evidence="1" key="1">
    <citation type="submission" date="2021-02" db="EMBL/GenBank/DDBJ databases">
        <authorList>
            <person name="Nowell W R."/>
        </authorList>
    </citation>
    <scope>NUCLEOTIDE SEQUENCE</scope>
</reference>
<dbReference type="Proteomes" id="UP000663828">
    <property type="component" value="Unassembled WGS sequence"/>
</dbReference>
<gene>
    <name evidence="1" type="ORF">EDS130_LOCUS44455</name>
    <name evidence="2" type="ORF">XAT740_LOCUS44154</name>
</gene>
<comment type="caution">
    <text evidence="1">The sequence shown here is derived from an EMBL/GenBank/DDBJ whole genome shotgun (WGS) entry which is preliminary data.</text>
</comment>
<name>A0A815VEP2_ADIRI</name>
<protein>
    <submittedName>
        <fullName evidence="1">Uncharacterized protein</fullName>
    </submittedName>
</protein>
<evidence type="ECO:0000313" key="1">
    <source>
        <dbReference type="EMBL" id="CAF1529476.1"/>
    </source>
</evidence>
<evidence type="ECO:0000313" key="4">
    <source>
        <dbReference type="Proteomes" id="UP000663852"/>
    </source>
</evidence>
<dbReference type="Proteomes" id="UP000663852">
    <property type="component" value="Unassembled WGS sequence"/>
</dbReference>
<evidence type="ECO:0000313" key="3">
    <source>
        <dbReference type="Proteomes" id="UP000663828"/>
    </source>
</evidence>
<dbReference type="EMBL" id="CAJNOJ010000860">
    <property type="protein sequence ID" value="CAF1529476.1"/>
    <property type="molecule type" value="Genomic_DNA"/>
</dbReference>
<organism evidence="1 4">
    <name type="scientific">Adineta ricciae</name>
    <name type="common">Rotifer</name>
    <dbReference type="NCBI Taxonomy" id="249248"/>
    <lineage>
        <taxon>Eukaryota</taxon>
        <taxon>Metazoa</taxon>
        <taxon>Spiralia</taxon>
        <taxon>Gnathifera</taxon>
        <taxon>Rotifera</taxon>
        <taxon>Eurotatoria</taxon>
        <taxon>Bdelloidea</taxon>
        <taxon>Adinetida</taxon>
        <taxon>Adinetidae</taxon>
        <taxon>Adineta</taxon>
    </lineage>
</organism>
<dbReference type="EMBL" id="CAJNOR010005554">
    <property type="protein sequence ID" value="CAF1567503.1"/>
    <property type="molecule type" value="Genomic_DNA"/>
</dbReference>
<keyword evidence="3" id="KW-1185">Reference proteome</keyword>
<dbReference type="OrthoDB" id="9984941at2759"/>
<sequence length="114" mass="13295">MTSSHSTTHDDSLRMNFPYPYFLISVTNYPQLTQRTHPCSTFYETSNRQSQHNAMLIPGVLVHFGAASTDQHERLLYNTARHQIRQIIRAYLRHTRQSYPIHLVFDLSDLSTDS</sequence>